<organism evidence="4 5">
    <name type="scientific">Sulfurisoma sediminicola</name>
    <dbReference type="NCBI Taxonomy" id="1381557"/>
    <lineage>
        <taxon>Bacteria</taxon>
        <taxon>Pseudomonadati</taxon>
        <taxon>Pseudomonadota</taxon>
        <taxon>Betaproteobacteria</taxon>
        <taxon>Nitrosomonadales</taxon>
        <taxon>Sterolibacteriaceae</taxon>
        <taxon>Sulfurisoma</taxon>
    </lineage>
</organism>
<dbReference type="SUPFAM" id="SSF52540">
    <property type="entry name" value="P-loop containing nucleoside triphosphate hydrolases"/>
    <property type="match status" value="1"/>
</dbReference>
<comment type="caution">
    <text evidence="4">The sequence shown here is derived from an EMBL/GenBank/DDBJ whole genome shotgun (WGS) entry which is preliminary data.</text>
</comment>
<keyword evidence="2 4" id="KW-0808">Transferase</keyword>
<dbReference type="RefSeq" id="WP_121239945.1">
    <property type="nucleotide sequence ID" value="NZ_BHVV01000001.1"/>
</dbReference>
<evidence type="ECO:0000256" key="1">
    <source>
        <dbReference type="ARBA" id="ARBA00005771"/>
    </source>
</evidence>
<comment type="similarity">
    <text evidence="1">Belongs to the sulfotransferase 1 family.</text>
</comment>
<name>A0A497XNQ1_9PROT</name>
<dbReference type="OrthoDB" id="9804504at2"/>
<keyword evidence="5" id="KW-1185">Reference proteome</keyword>
<reference evidence="4 5" key="1">
    <citation type="submission" date="2018-10" db="EMBL/GenBank/DDBJ databases">
        <title>Genomic Encyclopedia of Type Strains, Phase IV (KMG-IV): sequencing the most valuable type-strain genomes for metagenomic binning, comparative biology and taxonomic classification.</title>
        <authorList>
            <person name="Goeker M."/>
        </authorList>
    </citation>
    <scope>NUCLEOTIDE SEQUENCE [LARGE SCALE GENOMIC DNA]</scope>
    <source>
        <strain evidence="4 5">DSM 26916</strain>
    </source>
</reference>
<dbReference type="Proteomes" id="UP000268908">
    <property type="component" value="Unassembled WGS sequence"/>
</dbReference>
<dbReference type="GO" id="GO:0008146">
    <property type="term" value="F:sulfotransferase activity"/>
    <property type="evidence" value="ECO:0007669"/>
    <property type="project" value="InterPro"/>
</dbReference>
<dbReference type="PANTHER" id="PTHR11783">
    <property type="entry name" value="SULFOTRANSFERASE SULT"/>
    <property type="match status" value="1"/>
</dbReference>
<evidence type="ECO:0000313" key="5">
    <source>
        <dbReference type="Proteomes" id="UP000268908"/>
    </source>
</evidence>
<proteinExistence type="inferred from homology"/>
<gene>
    <name evidence="4" type="ORF">DFR35_0562</name>
</gene>
<feature type="domain" description="Sulfotransferase" evidence="3">
    <location>
        <begin position="26"/>
        <end position="272"/>
    </location>
</feature>
<protein>
    <submittedName>
        <fullName evidence="4">Sulfotransferase domain-containing protein</fullName>
    </submittedName>
</protein>
<dbReference type="InterPro" id="IPR027417">
    <property type="entry name" value="P-loop_NTPase"/>
</dbReference>
<evidence type="ECO:0000259" key="3">
    <source>
        <dbReference type="Pfam" id="PF00685"/>
    </source>
</evidence>
<evidence type="ECO:0000313" key="4">
    <source>
        <dbReference type="EMBL" id="RLJ68008.1"/>
    </source>
</evidence>
<dbReference type="Pfam" id="PF00685">
    <property type="entry name" value="Sulfotransfer_1"/>
    <property type="match status" value="1"/>
</dbReference>
<accession>A0A497XNQ1</accession>
<evidence type="ECO:0000256" key="2">
    <source>
        <dbReference type="ARBA" id="ARBA00022679"/>
    </source>
</evidence>
<dbReference type="EMBL" id="RCCI01000004">
    <property type="protein sequence ID" value="RLJ68008.1"/>
    <property type="molecule type" value="Genomic_DNA"/>
</dbReference>
<dbReference type="InterPro" id="IPR000863">
    <property type="entry name" value="Sulfotransferase_dom"/>
</dbReference>
<dbReference type="AlphaFoldDB" id="A0A497XNQ1"/>
<sequence length="279" mass="31280">MALLPLLHKLMGSGASESSPASAFVAVGYPKVGNTWLRVMMGKYVQEIAQSTELPLFDVGDRDALLRMVGPAAVGYFTHAPLDWADQTADDLSFENVVRPFCDRRVVLLVRHPLDTLASFHKQQVHRARKNVFQGSLEAFVRSPVFGLEKLIAFYSIWNERRNVVPSFLLWRYEDAKRDPHASLRSVIEFLGLPVNDEFITAAVGFGSFESMREMEMQKTAPTFKSSGLGIFATGDRSNPDAYHVRKGKIGGYRDELPVEIANEFEAAIKDRLPAYFGY</sequence>
<dbReference type="Gene3D" id="3.40.50.300">
    <property type="entry name" value="P-loop containing nucleotide triphosphate hydrolases"/>
    <property type="match status" value="1"/>
</dbReference>